<proteinExistence type="predicted"/>
<name>C4GDA9_9FIRM</name>
<keyword evidence="3" id="KW-1185">Reference proteome</keyword>
<feature type="compositionally biased region" description="Gly residues" evidence="1">
    <location>
        <begin position="18"/>
        <end position="38"/>
    </location>
</feature>
<dbReference type="AlphaFoldDB" id="C4GDA9"/>
<protein>
    <submittedName>
        <fullName evidence="2">Uncharacterized protein</fullName>
    </submittedName>
</protein>
<evidence type="ECO:0000313" key="3">
    <source>
        <dbReference type="Proteomes" id="UP000003494"/>
    </source>
</evidence>
<gene>
    <name evidence="2" type="ORF">GCWU000342_02082</name>
</gene>
<dbReference type="HOGENOM" id="CLU_2883464_0_0_9"/>
<dbReference type="EMBL" id="ACIP02000007">
    <property type="protein sequence ID" value="EEP27388.1"/>
    <property type="molecule type" value="Genomic_DNA"/>
</dbReference>
<dbReference type="Proteomes" id="UP000003494">
    <property type="component" value="Unassembled WGS sequence"/>
</dbReference>
<reference evidence="2" key="1">
    <citation type="submission" date="2009-04" db="EMBL/GenBank/DDBJ databases">
        <authorList>
            <person name="Weinstock G."/>
            <person name="Sodergren E."/>
            <person name="Clifton S."/>
            <person name="Fulton L."/>
            <person name="Fulton B."/>
            <person name="Courtney L."/>
            <person name="Fronick C."/>
            <person name="Harrison M."/>
            <person name="Strong C."/>
            <person name="Farmer C."/>
            <person name="Delahaunty K."/>
            <person name="Markovic C."/>
            <person name="Hall O."/>
            <person name="Minx P."/>
            <person name="Tomlinson C."/>
            <person name="Mitreva M."/>
            <person name="Nelson J."/>
            <person name="Hou S."/>
            <person name="Wollam A."/>
            <person name="Pepin K.H."/>
            <person name="Johnson M."/>
            <person name="Bhonagiri V."/>
            <person name="Nash W.E."/>
            <person name="Warren W."/>
            <person name="Chinwalla A."/>
            <person name="Mardis E.R."/>
            <person name="Wilson R.K."/>
        </authorList>
    </citation>
    <scope>NUCLEOTIDE SEQUENCE [LARGE SCALE GENOMIC DNA]</scope>
    <source>
        <strain evidence="2">DSM 14600</strain>
    </source>
</reference>
<organism evidence="2 3">
    <name type="scientific">Shuttleworthella satelles DSM 14600</name>
    <dbReference type="NCBI Taxonomy" id="626523"/>
    <lineage>
        <taxon>Bacteria</taxon>
        <taxon>Bacillati</taxon>
        <taxon>Bacillota</taxon>
        <taxon>Clostridia</taxon>
        <taxon>Lachnospirales</taxon>
        <taxon>Lachnospiraceae</taxon>
        <taxon>Shuttleworthella</taxon>
    </lineage>
</organism>
<feature type="region of interest" description="Disordered" evidence="1">
    <location>
        <begin position="1"/>
        <end position="39"/>
    </location>
</feature>
<sequence length="63" mass="6601">MLFEENLPGDEIVDHDNGGGAQLGDGIGPTDGKPGGQPGPVMVNAVNTDKKYKLIDPRPTPLF</sequence>
<evidence type="ECO:0000313" key="2">
    <source>
        <dbReference type="EMBL" id="EEP27388.1"/>
    </source>
</evidence>
<comment type="caution">
    <text evidence="2">The sequence shown here is derived from an EMBL/GenBank/DDBJ whole genome shotgun (WGS) entry which is preliminary data.</text>
</comment>
<accession>C4GDA9</accession>
<evidence type="ECO:0000256" key="1">
    <source>
        <dbReference type="SAM" id="MobiDB-lite"/>
    </source>
</evidence>